<dbReference type="RefSeq" id="WP_105942188.1">
    <property type="nucleotide sequence ID" value="NZ_CP027433.1"/>
</dbReference>
<dbReference type="PANTHER" id="PTHR30528:SF0">
    <property type="entry name" value="CYTOPLASMIC PROTEIN"/>
    <property type="match status" value="1"/>
</dbReference>
<evidence type="ECO:0000313" key="2">
    <source>
        <dbReference type="Proteomes" id="UP000239814"/>
    </source>
</evidence>
<name>A0A2S0KFJ3_9ACTN</name>
<reference evidence="1 2" key="1">
    <citation type="submission" date="2018-03" db="EMBL/GenBank/DDBJ databases">
        <title>Characteristics and genome of n-alkane degrading marine bacteria Gordonia iterans isolated from crude oil contaminated in Tae-an, South Korea.</title>
        <authorList>
            <person name="Lee S.-S."/>
            <person name="Kim H."/>
        </authorList>
    </citation>
    <scope>NUCLEOTIDE SEQUENCE [LARGE SCALE GENOMIC DNA]</scope>
    <source>
        <strain evidence="1 2">Co17</strain>
    </source>
</reference>
<dbReference type="OrthoDB" id="9787207at2"/>
<dbReference type="Pfam" id="PF06224">
    <property type="entry name" value="AlkZ-like"/>
    <property type="match status" value="1"/>
</dbReference>
<gene>
    <name evidence="1" type="ORF">C6V83_09410</name>
</gene>
<dbReference type="EMBL" id="CP027433">
    <property type="protein sequence ID" value="AVM00460.1"/>
    <property type="molecule type" value="Genomic_DNA"/>
</dbReference>
<protein>
    <recommendedName>
        <fullName evidence="3">Winged helix-turn-helix domain-containing protein</fullName>
    </recommendedName>
</protein>
<sequence length="406" mass="44983">MTREVSLASARRIALAAQGFADPAPTGAPTRAHLKRVVGRTRLLQMDSVNILARAHYLPAFSRLGPYDDELLDRAAWQSSARSPTLLAEYWAHEAALIPIDDWPLFGWRRRQFAEGRWRHTREVLRRNGPLADDVTAVIAETGASTPRQIEDRLGIDREAGAAGSWWNRGEVKHVCEALFDAGALASVRDRHFTRSYDLAERVLGPERCAADIAEADAVRELVARAGAAHGIATAADLADYYRLKTAQVRGVLGDLIDDGTLTETRVAGWAEPAYLHASARAPRRVQRSALLSPFDPLVFFRPRTERLFGFHYRIEIYVPAHKRVHGYYVLPYLLDERLAARVDLKADRRAGVLHVVAAHHEPDVEPGRVAEALAADLQVMADWRGLGDVHVHPRGDLSEALAAAV</sequence>
<dbReference type="KEGG" id="git:C6V83_09410"/>
<proteinExistence type="predicted"/>
<keyword evidence="2" id="KW-1185">Reference proteome</keyword>
<dbReference type="Proteomes" id="UP000239814">
    <property type="component" value="Chromosome"/>
</dbReference>
<dbReference type="AlphaFoldDB" id="A0A2S0KFJ3"/>
<evidence type="ECO:0000313" key="1">
    <source>
        <dbReference type="EMBL" id="AVM00460.1"/>
    </source>
</evidence>
<dbReference type="InterPro" id="IPR009351">
    <property type="entry name" value="AlkZ-like"/>
</dbReference>
<dbReference type="PANTHER" id="PTHR30528">
    <property type="entry name" value="CYTOPLASMIC PROTEIN"/>
    <property type="match status" value="1"/>
</dbReference>
<accession>A0A2S0KFJ3</accession>
<evidence type="ECO:0008006" key="3">
    <source>
        <dbReference type="Google" id="ProtNLM"/>
    </source>
</evidence>
<organism evidence="1 2">
    <name type="scientific">Gordonia iterans</name>
    <dbReference type="NCBI Taxonomy" id="1004901"/>
    <lineage>
        <taxon>Bacteria</taxon>
        <taxon>Bacillati</taxon>
        <taxon>Actinomycetota</taxon>
        <taxon>Actinomycetes</taxon>
        <taxon>Mycobacteriales</taxon>
        <taxon>Gordoniaceae</taxon>
        <taxon>Gordonia</taxon>
    </lineage>
</organism>